<dbReference type="Proteomes" id="UP000427281">
    <property type="component" value="Chromosome"/>
</dbReference>
<evidence type="ECO:0000259" key="3">
    <source>
        <dbReference type="SMART" id="SM00244"/>
    </source>
</evidence>
<dbReference type="Gene3D" id="3.30.479.30">
    <property type="entry name" value="Band 7 domain"/>
    <property type="match status" value="1"/>
</dbReference>
<name>A0A6I6ACT5_9PLAN</name>
<accession>A0A6I6ACT5</accession>
<dbReference type="InterPro" id="IPR001972">
    <property type="entry name" value="Stomatin_HflK_fam"/>
</dbReference>
<dbReference type="Gene3D" id="6.10.250.2090">
    <property type="match status" value="1"/>
</dbReference>
<evidence type="ECO:0000313" key="5">
    <source>
        <dbReference type="Proteomes" id="UP000427281"/>
    </source>
</evidence>
<sequence>MHMFFFGTVKEWERHALFFLGKFYRMVEPGLYFYIPFVTRVLYRIDLRIITYTVPMQVGLTKDNIPVEVDAILFYQVMDPKACVLNVDNYHKATQLSARSSIRDMVGKSNLDELLAERDKIGKRLKEHIDGFVSKWGVTVISVEIKDVIVAKELEDAIAREAAAEREKRARVILADAEQLAADAIIAASKKYADNPIALQLRSMNMLYEICLEGKSSVVFIPTDKSMGAMPAFMGITSLEELMKKRLQEDSNEFEETDNED</sequence>
<dbReference type="PANTHER" id="PTHR10264:SF19">
    <property type="entry name" value="AT06885P-RELATED"/>
    <property type="match status" value="1"/>
</dbReference>
<evidence type="ECO:0000313" key="4">
    <source>
        <dbReference type="EMBL" id="QGQ23432.1"/>
    </source>
</evidence>
<dbReference type="SUPFAM" id="SSF117892">
    <property type="entry name" value="Band 7/SPFH domain"/>
    <property type="match status" value="1"/>
</dbReference>
<dbReference type="FunFam" id="3.30.479.30:FF:000004">
    <property type="entry name" value="Putative membrane protease family, stomatin"/>
    <property type="match status" value="1"/>
</dbReference>
<dbReference type="PANTHER" id="PTHR10264">
    <property type="entry name" value="BAND 7 PROTEIN-RELATED"/>
    <property type="match status" value="1"/>
</dbReference>
<comment type="similarity">
    <text evidence="2">Belongs to the band 7/mec-2 family.</text>
</comment>
<dbReference type="InterPro" id="IPR001107">
    <property type="entry name" value="Band_7"/>
</dbReference>
<dbReference type="Pfam" id="PF01145">
    <property type="entry name" value="Band_7"/>
    <property type="match status" value="1"/>
</dbReference>
<dbReference type="InterPro" id="IPR036013">
    <property type="entry name" value="Band_7/SPFH_dom_sf"/>
</dbReference>
<organism evidence="4 5">
    <name type="scientific">Gimesia benthica</name>
    <dbReference type="NCBI Taxonomy" id="2608982"/>
    <lineage>
        <taxon>Bacteria</taxon>
        <taxon>Pseudomonadati</taxon>
        <taxon>Planctomycetota</taxon>
        <taxon>Planctomycetia</taxon>
        <taxon>Planctomycetales</taxon>
        <taxon>Planctomycetaceae</taxon>
        <taxon>Gimesia</taxon>
    </lineage>
</organism>
<comment type="subcellular location">
    <subcellularLocation>
        <location evidence="1">Membrane</location>
        <topology evidence="1">Single-pass membrane protein</topology>
    </subcellularLocation>
</comment>
<evidence type="ECO:0000256" key="2">
    <source>
        <dbReference type="ARBA" id="ARBA00008164"/>
    </source>
</evidence>
<proteinExistence type="inferred from homology"/>
<dbReference type="GO" id="GO:0005886">
    <property type="term" value="C:plasma membrane"/>
    <property type="evidence" value="ECO:0007669"/>
    <property type="project" value="InterPro"/>
</dbReference>
<dbReference type="PRINTS" id="PR00721">
    <property type="entry name" value="STOMATIN"/>
</dbReference>
<dbReference type="KEGG" id="gim:F1728_12435"/>
<dbReference type="AlphaFoldDB" id="A0A6I6ACT5"/>
<protein>
    <recommendedName>
        <fullName evidence="3">Band 7 domain-containing protein</fullName>
    </recommendedName>
</protein>
<dbReference type="SMART" id="SM00244">
    <property type="entry name" value="PHB"/>
    <property type="match status" value="1"/>
</dbReference>
<evidence type="ECO:0000256" key="1">
    <source>
        <dbReference type="ARBA" id="ARBA00004167"/>
    </source>
</evidence>
<dbReference type="EMBL" id="CP043930">
    <property type="protein sequence ID" value="QGQ23432.1"/>
    <property type="molecule type" value="Genomic_DNA"/>
</dbReference>
<gene>
    <name evidence="4" type="ORF">F1728_12435</name>
</gene>
<dbReference type="GO" id="GO:0098552">
    <property type="term" value="C:side of membrane"/>
    <property type="evidence" value="ECO:0007669"/>
    <property type="project" value="UniProtKB-ARBA"/>
</dbReference>
<keyword evidence="5" id="KW-1185">Reference proteome</keyword>
<reference evidence="4 5" key="1">
    <citation type="submission" date="2019-09" db="EMBL/GenBank/DDBJ databases">
        <title>Gimesia benthica sp. nov., a novel bacterium isolated from deep-sea water of the Northwest Indian Ocean.</title>
        <authorList>
            <person name="Dai X."/>
        </authorList>
    </citation>
    <scope>NUCLEOTIDE SEQUENCE [LARGE SCALE GENOMIC DNA]</scope>
    <source>
        <strain evidence="4 5">E7</strain>
    </source>
</reference>
<dbReference type="InterPro" id="IPR043202">
    <property type="entry name" value="Band-7_stomatin-like"/>
</dbReference>
<feature type="domain" description="Band 7" evidence="3">
    <location>
        <begin position="4"/>
        <end position="162"/>
    </location>
</feature>